<proteinExistence type="predicted"/>
<name>A0A923J1Z1_CLOTT</name>
<dbReference type="Proteomes" id="UP000563151">
    <property type="component" value="Unassembled WGS sequence"/>
</dbReference>
<sequence length="54" mass="6364">MDNKIKKTFDKKCPYCCSDDVKTTKLEVKTAKDITETEYVCSKCKKKFIFIDFI</sequence>
<organism evidence="1 2">
    <name type="scientific">Clostridium tetanomorphum</name>
    <dbReference type="NCBI Taxonomy" id="1553"/>
    <lineage>
        <taxon>Bacteria</taxon>
        <taxon>Bacillati</taxon>
        <taxon>Bacillota</taxon>
        <taxon>Clostridia</taxon>
        <taxon>Eubacteriales</taxon>
        <taxon>Clostridiaceae</taxon>
        <taxon>Clostridium</taxon>
    </lineage>
</organism>
<reference evidence="1 2" key="1">
    <citation type="submission" date="2020-04" db="EMBL/GenBank/DDBJ databases">
        <title>Genomic insights into acetone-butanol-ethanol (ABE) fermentation by sequencing solventogenic clostridia strains.</title>
        <authorList>
            <person name="Brown S."/>
        </authorList>
    </citation>
    <scope>NUCLEOTIDE SEQUENCE [LARGE SCALE GENOMIC DNA]</scope>
    <source>
        <strain evidence="1 2">DJ011</strain>
    </source>
</reference>
<dbReference type="AlphaFoldDB" id="A0A923J1Z1"/>
<evidence type="ECO:0000313" key="1">
    <source>
        <dbReference type="EMBL" id="MBC2399731.1"/>
    </source>
</evidence>
<dbReference type="RefSeq" id="WP_156950279.1">
    <property type="nucleotide sequence ID" value="NZ_JAAZWO010000034.1"/>
</dbReference>
<dbReference type="EMBL" id="JAAZWO010000034">
    <property type="protein sequence ID" value="MBC2399731.1"/>
    <property type="molecule type" value="Genomic_DNA"/>
</dbReference>
<accession>A0A923J1Z1</accession>
<evidence type="ECO:0000313" key="2">
    <source>
        <dbReference type="Proteomes" id="UP000563151"/>
    </source>
</evidence>
<protein>
    <submittedName>
        <fullName evidence="1">Uncharacterized protein</fullName>
    </submittedName>
</protein>
<keyword evidence="2" id="KW-1185">Reference proteome</keyword>
<dbReference type="SUPFAM" id="SSF57783">
    <property type="entry name" value="Zinc beta-ribbon"/>
    <property type="match status" value="1"/>
</dbReference>
<gene>
    <name evidence="1" type="ORF">HGG79_18455</name>
</gene>
<comment type="caution">
    <text evidence="1">The sequence shown here is derived from an EMBL/GenBank/DDBJ whole genome shotgun (WGS) entry which is preliminary data.</text>
</comment>